<keyword evidence="1" id="KW-0812">Transmembrane</keyword>
<dbReference type="EMBL" id="JAHZIK010001108">
    <property type="protein sequence ID" value="MBW7458199.1"/>
    <property type="molecule type" value="Genomic_DNA"/>
</dbReference>
<accession>A0ABS7CBB8</accession>
<sequence length="140" mass="15042">MMSNGLLIYQFFCFGIIFWLGLYMLNRIPGQPRLSVIGAALAAFAVSLNSSILMRFSTGGITKTILSAIDHISAVVTLILLLLSIVFVVSAYLRKQLTAVKGLAGLLLLLYIFAGVYNGLVDADMTNSGLWLGNGLALLL</sequence>
<comment type="caution">
    <text evidence="2">The sequence shown here is derived from an EMBL/GenBank/DDBJ whole genome shotgun (WGS) entry which is preliminary data.</text>
</comment>
<evidence type="ECO:0000313" key="2">
    <source>
        <dbReference type="EMBL" id="MBW7458199.1"/>
    </source>
</evidence>
<protein>
    <submittedName>
        <fullName evidence="2">Uncharacterized protein</fullName>
    </submittedName>
</protein>
<evidence type="ECO:0000313" key="3">
    <source>
        <dbReference type="Proteomes" id="UP001519887"/>
    </source>
</evidence>
<feature type="transmembrane region" description="Helical" evidence="1">
    <location>
        <begin position="100"/>
        <end position="120"/>
    </location>
</feature>
<gene>
    <name evidence="2" type="ORF">K0U00_29575</name>
</gene>
<feature type="non-terminal residue" evidence="2">
    <location>
        <position position="140"/>
    </location>
</feature>
<feature type="transmembrane region" description="Helical" evidence="1">
    <location>
        <begin position="34"/>
        <end position="52"/>
    </location>
</feature>
<proteinExistence type="predicted"/>
<name>A0ABS7CBB8_9BACL</name>
<keyword evidence="1" id="KW-1133">Transmembrane helix</keyword>
<feature type="transmembrane region" description="Helical" evidence="1">
    <location>
        <begin position="6"/>
        <end position="25"/>
    </location>
</feature>
<keyword evidence="1" id="KW-0472">Membrane</keyword>
<evidence type="ECO:0000256" key="1">
    <source>
        <dbReference type="SAM" id="Phobius"/>
    </source>
</evidence>
<dbReference type="Proteomes" id="UP001519887">
    <property type="component" value="Unassembled WGS sequence"/>
</dbReference>
<keyword evidence="3" id="KW-1185">Reference proteome</keyword>
<reference evidence="2 3" key="1">
    <citation type="submission" date="2021-07" db="EMBL/GenBank/DDBJ databases">
        <title>Paenibacillus radiodurans sp. nov., isolated from the southeastern edge of Tengger Desert.</title>
        <authorList>
            <person name="Zhang G."/>
        </authorList>
    </citation>
    <scope>NUCLEOTIDE SEQUENCE [LARGE SCALE GENOMIC DNA]</scope>
    <source>
        <strain evidence="2 3">CCM 7311</strain>
    </source>
</reference>
<organism evidence="2 3">
    <name type="scientific">Paenibacillus sepulcri</name>
    <dbReference type="NCBI Taxonomy" id="359917"/>
    <lineage>
        <taxon>Bacteria</taxon>
        <taxon>Bacillati</taxon>
        <taxon>Bacillota</taxon>
        <taxon>Bacilli</taxon>
        <taxon>Bacillales</taxon>
        <taxon>Paenibacillaceae</taxon>
        <taxon>Paenibacillus</taxon>
    </lineage>
</organism>
<feature type="transmembrane region" description="Helical" evidence="1">
    <location>
        <begin position="72"/>
        <end position="93"/>
    </location>
</feature>